<evidence type="ECO:0000259" key="1">
    <source>
        <dbReference type="SMART" id="SM00256"/>
    </source>
</evidence>
<proteinExistence type="predicted"/>
<dbReference type="SUPFAM" id="SSF50965">
    <property type="entry name" value="Galactose oxidase, central domain"/>
    <property type="match status" value="1"/>
</dbReference>
<comment type="caution">
    <text evidence="2">The sequence shown here is derived from an EMBL/GenBank/DDBJ whole genome shotgun (WGS) entry which is preliminary data.</text>
</comment>
<dbReference type="SMART" id="SM00256">
    <property type="entry name" value="FBOX"/>
    <property type="match status" value="1"/>
</dbReference>
<dbReference type="AlphaFoldDB" id="A0ABD3BG12"/>
<evidence type="ECO:0000313" key="3">
    <source>
        <dbReference type="Proteomes" id="UP001632038"/>
    </source>
</evidence>
<dbReference type="Pfam" id="PF00646">
    <property type="entry name" value="F-box"/>
    <property type="match status" value="1"/>
</dbReference>
<accession>A0ABD3BG12</accession>
<dbReference type="NCBIfam" id="TIGR01640">
    <property type="entry name" value="F_box_assoc_1"/>
    <property type="match status" value="1"/>
</dbReference>
<dbReference type="PANTHER" id="PTHR31672">
    <property type="entry name" value="BNACNNG10540D PROTEIN"/>
    <property type="match status" value="1"/>
</dbReference>
<dbReference type="PANTHER" id="PTHR31672:SF13">
    <property type="entry name" value="F-BOX PROTEIN CPR30-LIKE"/>
    <property type="match status" value="1"/>
</dbReference>
<organism evidence="2 3">
    <name type="scientific">Castilleja foliolosa</name>
    <dbReference type="NCBI Taxonomy" id="1961234"/>
    <lineage>
        <taxon>Eukaryota</taxon>
        <taxon>Viridiplantae</taxon>
        <taxon>Streptophyta</taxon>
        <taxon>Embryophyta</taxon>
        <taxon>Tracheophyta</taxon>
        <taxon>Spermatophyta</taxon>
        <taxon>Magnoliopsida</taxon>
        <taxon>eudicotyledons</taxon>
        <taxon>Gunneridae</taxon>
        <taxon>Pentapetalae</taxon>
        <taxon>asterids</taxon>
        <taxon>lamiids</taxon>
        <taxon>Lamiales</taxon>
        <taxon>Orobanchaceae</taxon>
        <taxon>Pedicularideae</taxon>
        <taxon>Castillejinae</taxon>
        <taxon>Castilleja</taxon>
    </lineage>
</organism>
<dbReference type="Pfam" id="PF07734">
    <property type="entry name" value="FBA_1"/>
    <property type="match status" value="1"/>
</dbReference>
<reference evidence="3" key="1">
    <citation type="journal article" date="2024" name="IScience">
        <title>Strigolactones Initiate the Formation of Haustorium-like Structures in Castilleja.</title>
        <authorList>
            <person name="Buerger M."/>
            <person name="Peterson D."/>
            <person name="Chory J."/>
        </authorList>
    </citation>
    <scope>NUCLEOTIDE SEQUENCE [LARGE SCALE GENOMIC DNA]</scope>
</reference>
<evidence type="ECO:0000313" key="2">
    <source>
        <dbReference type="EMBL" id="KAL3616341.1"/>
    </source>
</evidence>
<protein>
    <recommendedName>
        <fullName evidence="1">F-box domain-containing protein</fullName>
    </recommendedName>
</protein>
<keyword evidence="3" id="KW-1185">Reference proteome</keyword>
<dbReference type="InterPro" id="IPR011043">
    <property type="entry name" value="Gal_Oxase/kelch_b-propeller"/>
</dbReference>
<dbReference type="EMBL" id="JAVIJP010000092">
    <property type="protein sequence ID" value="KAL3616341.1"/>
    <property type="molecule type" value="Genomic_DNA"/>
</dbReference>
<sequence length="389" mass="45109">MANSFLPDDLMLCILTRLPVKAIIRFKSVCKTWFHLFSTPEFIKLHQAQFSSTPEDHQSFIVHSFVRNSMEPKNQFYIFNINEDVKKKPTILEHPFSHHAQYIQLLHIVGCCNGLVCIFGHEIVIWNPATKMSKTVPFRDCRPFKVVSLGFGYDAIKADFKVVMIVATMEYRLTSVEIYSVNLDSWTTVDVGFQFRCFKSENDLILNGNPYWVARIDRDKVLVCFDVLELVFKIVPTIDWMVGFHEEVCYGFNTKTVKRRKVEFVDWNGALGALVTDYELEYRPIPGIPATEYSKRVKCVWVWVFDDIEWIWRHNHTFGPSYMEVTRVSNCIKNQKMLGTLSYGKMCVLDLETGCVTELFDHACLGRYSIEAHGYTESLVHINGMEKVV</sequence>
<dbReference type="SUPFAM" id="SSF81383">
    <property type="entry name" value="F-box domain"/>
    <property type="match status" value="1"/>
</dbReference>
<feature type="domain" description="F-box" evidence="1">
    <location>
        <begin position="6"/>
        <end position="46"/>
    </location>
</feature>
<dbReference type="InterPro" id="IPR001810">
    <property type="entry name" value="F-box_dom"/>
</dbReference>
<dbReference type="Proteomes" id="UP001632038">
    <property type="component" value="Unassembled WGS sequence"/>
</dbReference>
<gene>
    <name evidence="2" type="ORF">CASFOL_039731</name>
</gene>
<dbReference type="InterPro" id="IPR036047">
    <property type="entry name" value="F-box-like_dom_sf"/>
</dbReference>
<dbReference type="Gene3D" id="1.20.1280.50">
    <property type="match status" value="1"/>
</dbReference>
<dbReference type="InterPro" id="IPR006527">
    <property type="entry name" value="F-box-assoc_dom_typ1"/>
</dbReference>
<dbReference type="CDD" id="cd22157">
    <property type="entry name" value="F-box_AtFBW1-like"/>
    <property type="match status" value="1"/>
</dbReference>
<dbReference type="InterPro" id="IPR050796">
    <property type="entry name" value="SCF_F-box_component"/>
</dbReference>
<name>A0ABD3BG12_9LAMI</name>
<dbReference type="InterPro" id="IPR017451">
    <property type="entry name" value="F-box-assoc_interact_dom"/>
</dbReference>